<evidence type="ECO:0000313" key="1">
    <source>
        <dbReference type="EMBL" id="KAB8124706.1"/>
    </source>
</evidence>
<accession>A0ABQ6VWY0</accession>
<organism evidence="1 2">
    <name type="scientific">Komagataeibacter medellinensis</name>
    <dbReference type="NCBI Taxonomy" id="1177712"/>
    <lineage>
        <taxon>Bacteria</taxon>
        <taxon>Pseudomonadati</taxon>
        <taxon>Pseudomonadota</taxon>
        <taxon>Alphaproteobacteria</taxon>
        <taxon>Acetobacterales</taxon>
        <taxon>Acetobacteraceae</taxon>
        <taxon>Komagataeibacter</taxon>
    </lineage>
</organism>
<keyword evidence="2" id="KW-1185">Reference proteome</keyword>
<comment type="caution">
    <text evidence="1">The sequence shown here is derived from an EMBL/GenBank/DDBJ whole genome shotgun (WGS) entry which is preliminary data.</text>
</comment>
<evidence type="ECO:0008006" key="3">
    <source>
        <dbReference type="Google" id="ProtNLM"/>
    </source>
</evidence>
<reference evidence="1 2" key="1">
    <citation type="submission" date="2018-09" db="EMBL/GenBank/DDBJ databases">
        <title>Genome sequence and characterization of the bcs clusters for the production of nanocellulose from the low pH resistant strain Komagataeibacter medellinensis ID13488.</title>
        <authorList>
            <person name="Hernandez-Arriaga A.M."/>
            <person name="Del Cerro C."/>
            <person name="Urbina L."/>
            <person name="Eceiza A."/>
            <person name="Retegi A."/>
            <person name="Prieto M.A."/>
        </authorList>
    </citation>
    <scope>NUCLEOTIDE SEQUENCE [LARGE SCALE GENOMIC DNA]</scope>
    <source>
        <strain evidence="1 2">ID13488</strain>
    </source>
</reference>
<sequence>MEPLCLGRKSDWRCSGKDNPLSIAAVLWVARTGSPWRNLPPCGIRVGRSFPSGHCKPVPPGR</sequence>
<dbReference type="EMBL" id="QYAZ01000001">
    <property type="protein sequence ID" value="KAB8124706.1"/>
    <property type="molecule type" value="Genomic_DNA"/>
</dbReference>
<protein>
    <recommendedName>
        <fullName evidence="3">Transposase</fullName>
    </recommendedName>
</protein>
<evidence type="ECO:0000313" key="2">
    <source>
        <dbReference type="Proteomes" id="UP000427842"/>
    </source>
</evidence>
<name>A0ABQ6VWY0_9PROT</name>
<gene>
    <name evidence="1" type="ORF">D3W54_11550</name>
</gene>
<dbReference type="Proteomes" id="UP000427842">
    <property type="component" value="Unassembled WGS sequence"/>
</dbReference>
<proteinExistence type="predicted"/>